<accession>A0ABU3PV88</accession>
<dbReference type="InterPro" id="IPR003439">
    <property type="entry name" value="ABC_transporter-like_ATP-bd"/>
</dbReference>
<sequence>MLRLSGITKSYGQRRVLEDVSLEVRRGELLGYVGGNGAGKTTSMRIVLGVTEPDSGSVTVDGEGVTAAHRARMGYMPEERGLYDTMRLHQQLAYFAELHGVDRRTAARSADYWLDRLGLHERRDNRLEDLSLGNQQRVQLAAALVHAPDVLVLDEPFSGLDPLAVDVMAEVLRDEAGRGVPVVFSSHQLDLVERLCDRVCVLKDGRVVAAGTVAELTGDERQQHLLRTTAPESAWAYLATDIDHRTDGTVVTLAPTARLDDLVDAVRAAGELHELRPWRPSLTDVYRDVAAPAAGAATPTGTSPTGTTSTEKEQAA</sequence>
<dbReference type="GO" id="GO:0005524">
    <property type="term" value="F:ATP binding"/>
    <property type="evidence" value="ECO:0007669"/>
    <property type="project" value="UniProtKB-KW"/>
</dbReference>
<dbReference type="SUPFAM" id="SSF52540">
    <property type="entry name" value="P-loop containing nucleoside triphosphate hydrolases"/>
    <property type="match status" value="1"/>
</dbReference>
<dbReference type="Pfam" id="PF00005">
    <property type="entry name" value="ABC_tran"/>
    <property type="match status" value="1"/>
</dbReference>
<dbReference type="SMART" id="SM00382">
    <property type="entry name" value="AAA"/>
    <property type="match status" value="1"/>
</dbReference>
<dbReference type="Proteomes" id="UP001268542">
    <property type="component" value="Unassembled WGS sequence"/>
</dbReference>
<name>A0ABU3PV88_9ACTN</name>
<comment type="similarity">
    <text evidence="1">Belongs to the ABC transporter superfamily.</text>
</comment>
<protein>
    <submittedName>
        <fullName evidence="7">ATP-binding cassette domain-containing protein</fullName>
    </submittedName>
</protein>
<feature type="region of interest" description="Disordered" evidence="5">
    <location>
        <begin position="292"/>
        <end position="316"/>
    </location>
</feature>
<keyword evidence="3" id="KW-0547">Nucleotide-binding</keyword>
<dbReference type="PANTHER" id="PTHR43335:SF4">
    <property type="entry name" value="ABC TRANSPORTER, ATP-BINDING PROTEIN"/>
    <property type="match status" value="1"/>
</dbReference>
<organism evidence="7 8">
    <name type="scientific">Nocardioides imazamoxiresistens</name>
    <dbReference type="NCBI Taxonomy" id="3231893"/>
    <lineage>
        <taxon>Bacteria</taxon>
        <taxon>Bacillati</taxon>
        <taxon>Actinomycetota</taxon>
        <taxon>Actinomycetes</taxon>
        <taxon>Propionibacteriales</taxon>
        <taxon>Nocardioidaceae</taxon>
        <taxon>Nocardioides</taxon>
    </lineage>
</organism>
<dbReference type="InterPro" id="IPR017871">
    <property type="entry name" value="ABC_transporter-like_CS"/>
</dbReference>
<keyword evidence="2" id="KW-0813">Transport</keyword>
<evidence type="ECO:0000313" key="8">
    <source>
        <dbReference type="Proteomes" id="UP001268542"/>
    </source>
</evidence>
<dbReference type="EMBL" id="JAVYII010000003">
    <property type="protein sequence ID" value="MDT9593119.1"/>
    <property type="molecule type" value="Genomic_DNA"/>
</dbReference>
<reference evidence="7 8" key="1">
    <citation type="submission" date="2023-08" db="EMBL/GenBank/DDBJ databases">
        <title>Nocardioides seae sp. nov., a bacterium isolated from a soil.</title>
        <authorList>
            <person name="Wang X."/>
        </authorList>
    </citation>
    <scope>NUCLEOTIDE SEQUENCE [LARGE SCALE GENOMIC DNA]</scope>
    <source>
        <strain evidence="7 8">YZH12</strain>
    </source>
</reference>
<evidence type="ECO:0000256" key="2">
    <source>
        <dbReference type="ARBA" id="ARBA00022448"/>
    </source>
</evidence>
<proteinExistence type="inferred from homology"/>
<gene>
    <name evidence="7" type="ORF">RDV89_08570</name>
</gene>
<feature type="domain" description="ABC transporter" evidence="6">
    <location>
        <begin position="2"/>
        <end position="229"/>
    </location>
</feature>
<feature type="compositionally biased region" description="Low complexity" evidence="5">
    <location>
        <begin position="292"/>
        <end position="309"/>
    </location>
</feature>
<dbReference type="InterPro" id="IPR027417">
    <property type="entry name" value="P-loop_NTPase"/>
</dbReference>
<comment type="caution">
    <text evidence="7">The sequence shown here is derived from an EMBL/GenBank/DDBJ whole genome shotgun (WGS) entry which is preliminary data.</text>
</comment>
<evidence type="ECO:0000259" key="6">
    <source>
        <dbReference type="PROSITE" id="PS50893"/>
    </source>
</evidence>
<dbReference type="RefSeq" id="WP_315732545.1">
    <property type="nucleotide sequence ID" value="NZ_JAVYII010000003.1"/>
</dbReference>
<evidence type="ECO:0000256" key="3">
    <source>
        <dbReference type="ARBA" id="ARBA00022741"/>
    </source>
</evidence>
<dbReference type="PROSITE" id="PS50893">
    <property type="entry name" value="ABC_TRANSPORTER_2"/>
    <property type="match status" value="1"/>
</dbReference>
<evidence type="ECO:0000256" key="5">
    <source>
        <dbReference type="SAM" id="MobiDB-lite"/>
    </source>
</evidence>
<evidence type="ECO:0000313" key="7">
    <source>
        <dbReference type="EMBL" id="MDT9593119.1"/>
    </source>
</evidence>
<keyword evidence="8" id="KW-1185">Reference proteome</keyword>
<dbReference type="InterPro" id="IPR003593">
    <property type="entry name" value="AAA+_ATPase"/>
</dbReference>
<evidence type="ECO:0000256" key="1">
    <source>
        <dbReference type="ARBA" id="ARBA00005417"/>
    </source>
</evidence>
<dbReference type="Gene3D" id="3.40.50.300">
    <property type="entry name" value="P-loop containing nucleotide triphosphate hydrolases"/>
    <property type="match status" value="1"/>
</dbReference>
<dbReference type="PANTHER" id="PTHR43335">
    <property type="entry name" value="ABC TRANSPORTER, ATP-BINDING PROTEIN"/>
    <property type="match status" value="1"/>
</dbReference>
<evidence type="ECO:0000256" key="4">
    <source>
        <dbReference type="ARBA" id="ARBA00022840"/>
    </source>
</evidence>
<keyword evidence="4 7" id="KW-0067">ATP-binding</keyword>
<dbReference type="PROSITE" id="PS00211">
    <property type="entry name" value="ABC_TRANSPORTER_1"/>
    <property type="match status" value="1"/>
</dbReference>